<keyword evidence="5 9" id="KW-0812">Transmembrane</keyword>
<gene>
    <name evidence="11" type="primary">yiaM</name>
    <name evidence="15" type="ORF">DW021_14985</name>
    <name evidence="14" type="ORF">DW723_16385</name>
    <name evidence="13" type="ORF">DWY46_17450</name>
    <name evidence="16" type="ORF">EAI82_15405</name>
    <name evidence="11" type="ORF">ERS852394_03055</name>
    <name evidence="12" type="ORF">ERS852533_01295</name>
</gene>
<evidence type="ECO:0000256" key="5">
    <source>
        <dbReference type="ARBA" id="ARBA00022692"/>
    </source>
</evidence>
<dbReference type="EMBL" id="QROS01000015">
    <property type="protein sequence ID" value="RHL43789.1"/>
    <property type="molecule type" value="Genomic_DNA"/>
</dbReference>
<reference evidence="16 22" key="3">
    <citation type="journal article" date="2019" name="Science, e1252229">
        <title>Invertible promoters mediate bacterial phase variation, antibiotic resistance, and host adaptation in the gut.</title>
        <authorList>
            <person name="Jiang X."/>
            <person name="Hall A.B."/>
            <person name="Arthur T.D."/>
            <person name="Plichta D.R."/>
            <person name="Covington C.T."/>
            <person name="Poyet M."/>
            <person name="Crothers J."/>
            <person name="Moses P.L."/>
            <person name="Tolonen A.C."/>
            <person name="Vlamakis H."/>
            <person name="Alm E.J."/>
            <person name="Xavier R.J."/>
        </authorList>
    </citation>
    <scope>NUCLEOTIDE SEQUENCE [LARGE SCALE GENOMIC DNA]</scope>
    <source>
        <strain evidence="16">Af_0058</strain>
        <strain evidence="22">af_0058</strain>
    </source>
</reference>
<keyword evidence="3" id="KW-1003">Cell membrane</keyword>
<comment type="similarity">
    <text evidence="8">Belongs to the TRAP transporter small permease family.</text>
</comment>
<dbReference type="Proteomes" id="UP000293506">
    <property type="component" value="Unassembled WGS sequence"/>
</dbReference>
<dbReference type="RefSeq" id="WP_005424008.1">
    <property type="nucleotide sequence ID" value="NZ_CYZD01000027.1"/>
</dbReference>
<dbReference type="InterPro" id="IPR055348">
    <property type="entry name" value="DctQ"/>
</dbReference>
<dbReference type="Pfam" id="PF04290">
    <property type="entry name" value="DctQ"/>
    <property type="match status" value="1"/>
</dbReference>
<reference evidence="17 18" key="1">
    <citation type="submission" date="2015-09" db="EMBL/GenBank/DDBJ databases">
        <authorList>
            <consortium name="Pathogen Informatics"/>
        </authorList>
    </citation>
    <scope>NUCLEOTIDE SEQUENCE [LARGE SCALE GENOMIC DNA]</scope>
    <source>
        <strain evidence="11 17">2789STDY5608837</strain>
        <strain evidence="12 18">2789STDY5834921</strain>
    </source>
</reference>
<accession>A0A174I3Y4</accession>
<keyword evidence="7 9" id="KW-0472">Membrane</keyword>
<organism evidence="11 17">
    <name type="scientific">Blautia obeum</name>
    <dbReference type="NCBI Taxonomy" id="40520"/>
    <lineage>
        <taxon>Bacteria</taxon>
        <taxon>Bacillati</taxon>
        <taxon>Bacillota</taxon>
        <taxon>Clostridia</taxon>
        <taxon>Lachnospirales</taxon>
        <taxon>Lachnospiraceae</taxon>
        <taxon>Blautia</taxon>
    </lineage>
</organism>
<evidence type="ECO:0000313" key="21">
    <source>
        <dbReference type="Proteomes" id="UP000285897"/>
    </source>
</evidence>
<dbReference type="EMBL" id="QSKO01000038">
    <property type="protein sequence ID" value="RHE69569.1"/>
    <property type="molecule type" value="Genomic_DNA"/>
</dbReference>
<evidence type="ECO:0000313" key="19">
    <source>
        <dbReference type="Proteomes" id="UP000283928"/>
    </source>
</evidence>
<dbReference type="GO" id="GO:0015740">
    <property type="term" value="P:C4-dicarboxylate transport"/>
    <property type="evidence" value="ECO:0007669"/>
    <property type="project" value="TreeGrafter"/>
</dbReference>
<feature type="transmembrane region" description="Helical" evidence="9">
    <location>
        <begin position="57"/>
        <end position="75"/>
    </location>
</feature>
<feature type="transmembrane region" description="Helical" evidence="9">
    <location>
        <begin position="96"/>
        <end position="116"/>
    </location>
</feature>
<evidence type="ECO:0000313" key="11">
    <source>
        <dbReference type="EMBL" id="CUO80000.1"/>
    </source>
</evidence>
<evidence type="ECO:0000259" key="10">
    <source>
        <dbReference type="Pfam" id="PF04290"/>
    </source>
</evidence>
<dbReference type="EMBL" id="QRUH01000021">
    <property type="protein sequence ID" value="RGR45198.1"/>
    <property type="molecule type" value="Genomic_DNA"/>
</dbReference>
<protein>
    <submittedName>
        <fullName evidence="11 13">TRAP transporter small permease</fullName>
    </submittedName>
</protein>
<keyword evidence="6 9" id="KW-1133">Transmembrane helix</keyword>
<dbReference type="GO" id="GO:0022857">
    <property type="term" value="F:transmembrane transporter activity"/>
    <property type="evidence" value="ECO:0007669"/>
    <property type="project" value="TreeGrafter"/>
</dbReference>
<evidence type="ECO:0000256" key="6">
    <source>
        <dbReference type="ARBA" id="ARBA00022989"/>
    </source>
</evidence>
<reference evidence="19 20" key="2">
    <citation type="submission" date="2018-08" db="EMBL/GenBank/DDBJ databases">
        <title>A genome reference for cultivated species of the human gut microbiota.</title>
        <authorList>
            <person name="Zou Y."/>
            <person name="Xue W."/>
            <person name="Luo G."/>
        </authorList>
    </citation>
    <scope>NUCLEOTIDE SEQUENCE [LARGE SCALE GENOMIC DNA]</scope>
    <source>
        <strain evidence="13 20">AF25-21</strain>
        <strain evidence="15 21">AF37-6AC</strain>
        <strain evidence="14 19">AM27-32LB</strain>
    </source>
</reference>
<evidence type="ECO:0000313" key="20">
    <source>
        <dbReference type="Proteomes" id="UP000285839"/>
    </source>
</evidence>
<proteinExistence type="inferred from homology"/>
<feature type="domain" description="Tripartite ATP-independent periplasmic transporters DctQ component" evidence="10">
    <location>
        <begin position="34"/>
        <end position="157"/>
    </location>
</feature>
<evidence type="ECO:0000256" key="7">
    <source>
        <dbReference type="ARBA" id="ARBA00023136"/>
    </source>
</evidence>
<evidence type="ECO:0000313" key="15">
    <source>
        <dbReference type="EMBL" id="RHL43789.1"/>
    </source>
</evidence>
<dbReference type="InterPro" id="IPR007387">
    <property type="entry name" value="TRAP_DctQ"/>
</dbReference>
<evidence type="ECO:0000313" key="22">
    <source>
        <dbReference type="Proteomes" id="UP000293506"/>
    </source>
</evidence>
<dbReference type="OrthoDB" id="49066at2"/>
<sequence length="166" mass="18763">MGKEQVDEKHEIKFFEIIYKLIEFVSALCLCGQVIIISIAVIGRYIFSYTPTWSEEIARVLMVWMSFLTASMAIKDNSHVRISVFDKFFGEKALKIRDIIFSICNIAFSLILFWEGSKLVIQTSRTKLPGSGISSGILYASICVGGLLMAIMLVYRMGAKVCQRKQ</sequence>
<comment type="subcellular location">
    <subcellularLocation>
        <location evidence="1">Cell inner membrane</location>
        <topology evidence="1">Multi-pass membrane protein</topology>
    </subcellularLocation>
</comment>
<dbReference type="EMBL" id="CZBA01000006">
    <property type="protein sequence ID" value="CUP42218.1"/>
    <property type="molecule type" value="Genomic_DNA"/>
</dbReference>
<dbReference type="AlphaFoldDB" id="A0A174I3Y4"/>
<evidence type="ECO:0000256" key="2">
    <source>
        <dbReference type="ARBA" id="ARBA00022448"/>
    </source>
</evidence>
<dbReference type="PANTHER" id="PTHR35011:SF11">
    <property type="entry name" value="TRAP TRANSPORTER SMALL PERMEASE PROTEIN"/>
    <property type="match status" value="1"/>
</dbReference>
<evidence type="ECO:0000313" key="13">
    <source>
        <dbReference type="EMBL" id="RGR45198.1"/>
    </source>
</evidence>
<keyword evidence="4" id="KW-0997">Cell inner membrane</keyword>
<evidence type="ECO:0000256" key="4">
    <source>
        <dbReference type="ARBA" id="ARBA00022519"/>
    </source>
</evidence>
<dbReference type="Proteomes" id="UP000095413">
    <property type="component" value="Unassembled WGS sequence"/>
</dbReference>
<dbReference type="EMBL" id="RCXQ01000026">
    <property type="protein sequence ID" value="RYT61197.1"/>
    <property type="molecule type" value="Genomic_DNA"/>
</dbReference>
<evidence type="ECO:0000256" key="3">
    <source>
        <dbReference type="ARBA" id="ARBA00022475"/>
    </source>
</evidence>
<evidence type="ECO:0000256" key="1">
    <source>
        <dbReference type="ARBA" id="ARBA00004429"/>
    </source>
</evidence>
<evidence type="ECO:0000256" key="9">
    <source>
        <dbReference type="SAM" id="Phobius"/>
    </source>
</evidence>
<name>A0A174I3Y4_9FIRM</name>
<evidence type="ECO:0000313" key="12">
    <source>
        <dbReference type="EMBL" id="CUP42218.1"/>
    </source>
</evidence>
<dbReference type="Proteomes" id="UP000095409">
    <property type="component" value="Unassembled WGS sequence"/>
</dbReference>
<keyword evidence="2" id="KW-0813">Transport</keyword>
<evidence type="ECO:0000256" key="8">
    <source>
        <dbReference type="ARBA" id="ARBA00038436"/>
    </source>
</evidence>
<evidence type="ECO:0000313" key="17">
    <source>
        <dbReference type="Proteomes" id="UP000095409"/>
    </source>
</evidence>
<evidence type="ECO:0000313" key="14">
    <source>
        <dbReference type="EMBL" id="RHE69569.1"/>
    </source>
</evidence>
<dbReference type="GO" id="GO:0005886">
    <property type="term" value="C:plasma membrane"/>
    <property type="evidence" value="ECO:0007669"/>
    <property type="project" value="UniProtKB-SubCell"/>
</dbReference>
<feature type="transmembrane region" description="Helical" evidence="9">
    <location>
        <begin position="21"/>
        <end position="45"/>
    </location>
</feature>
<feature type="transmembrane region" description="Helical" evidence="9">
    <location>
        <begin position="136"/>
        <end position="155"/>
    </location>
</feature>
<dbReference type="GeneID" id="79802610"/>
<dbReference type="EMBL" id="CYZD01000027">
    <property type="protein sequence ID" value="CUO80000.1"/>
    <property type="molecule type" value="Genomic_DNA"/>
</dbReference>
<evidence type="ECO:0000313" key="18">
    <source>
        <dbReference type="Proteomes" id="UP000095413"/>
    </source>
</evidence>
<dbReference type="Proteomes" id="UP000285839">
    <property type="component" value="Unassembled WGS sequence"/>
</dbReference>
<evidence type="ECO:0000313" key="16">
    <source>
        <dbReference type="EMBL" id="RYT61197.1"/>
    </source>
</evidence>
<dbReference type="Proteomes" id="UP000285897">
    <property type="component" value="Unassembled WGS sequence"/>
</dbReference>
<dbReference type="Proteomes" id="UP000283928">
    <property type="component" value="Unassembled WGS sequence"/>
</dbReference>
<dbReference type="PANTHER" id="PTHR35011">
    <property type="entry name" value="2,3-DIKETO-L-GULONATE TRAP TRANSPORTER SMALL PERMEASE PROTEIN YIAM"/>
    <property type="match status" value="1"/>
</dbReference>